<dbReference type="GO" id="GO:0048167">
    <property type="term" value="P:regulation of synaptic plasticity"/>
    <property type="evidence" value="ECO:0007669"/>
    <property type="project" value="TreeGrafter"/>
</dbReference>
<dbReference type="PROSITE" id="PS50106">
    <property type="entry name" value="PDZ"/>
    <property type="match status" value="1"/>
</dbReference>
<dbReference type="Proteomes" id="UP000036403">
    <property type="component" value="Unassembled WGS sequence"/>
</dbReference>
<dbReference type="PANTHER" id="PTHR12157:SF21">
    <property type="entry name" value="RAB3 INTERACTING MOLECULE, ISOFORM F"/>
    <property type="match status" value="1"/>
</dbReference>
<dbReference type="GO" id="GO:0048791">
    <property type="term" value="P:calcium ion-regulated exocytosis of neurotransmitter"/>
    <property type="evidence" value="ECO:0007669"/>
    <property type="project" value="TreeGrafter"/>
</dbReference>
<dbReference type="GO" id="GO:0048788">
    <property type="term" value="C:cytoskeleton of presynaptic active zone"/>
    <property type="evidence" value="ECO:0007669"/>
    <property type="project" value="TreeGrafter"/>
</dbReference>
<dbReference type="SMART" id="SM00228">
    <property type="entry name" value="PDZ"/>
    <property type="match status" value="1"/>
</dbReference>
<dbReference type="OrthoDB" id="420032at2759"/>
<accession>A0A0J7KV51</accession>
<dbReference type="Gene3D" id="2.30.42.10">
    <property type="match status" value="1"/>
</dbReference>
<protein>
    <submittedName>
        <fullName evidence="6">Regulating synaptic membrane exocytosis protein 2</fullName>
    </submittedName>
</protein>
<feature type="region of interest" description="Disordered" evidence="3">
    <location>
        <begin position="149"/>
        <end position="176"/>
    </location>
</feature>
<dbReference type="AlphaFoldDB" id="A0A0J7KV51"/>
<dbReference type="Pfam" id="PF00595">
    <property type="entry name" value="PDZ"/>
    <property type="match status" value="1"/>
</dbReference>
<gene>
    <name evidence="6" type="ORF">RF55_5689</name>
</gene>
<evidence type="ECO:0000259" key="4">
    <source>
        <dbReference type="PROSITE" id="PS50004"/>
    </source>
</evidence>
<dbReference type="FunFam" id="2.60.40.150:FF:000003">
    <property type="entry name" value="Regulating synaptic membrane exocytosis protein 2"/>
    <property type="match status" value="1"/>
</dbReference>
<dbReference type="SMART" id="SM00239">
    <property type="entry name" value="C2"/>
    <property type="match status" value="1"/>
</dbReference>
<keyword evidence="7" id="KW-1185">Reference proteome</keyword>
<dbReference type="SUPFAM" id="SSF50156">
    <property type="entry name" value="PDZ domain-like"/>
    <property type="match status" value="1"/>
</dbReference>
<comment type="caution">
    <text evidence="6">The sequence shown here is derived from an EMBL/GenBank/DDBJ whole genome shotgun (WGS) entry which is preliminary data.</text>
</comment>
<name>A0A0J7KV51_LASNI</name>
<sequence>MVLRKSAGSGSCSSILGLKVVGGKLLEDGSMGALIEKVKKGSTADVEGQLRPGDEVIEWNGRSLQSKSFREVYDIIAESRLESQIELVVERKLSTMTTGIMPAGPGPSTPMASRRIVAQSQWRQKHETISGSQPHHKELYDARREKPSVLVTSPGSPDLHAQGRGRHSRHPTGNANVGGSIQVKLGFDPVGLQLIVTIICAAGLTPKSNGQPRNPYAKVFLLPDKSEKSKRRTKTVANTNDPRWNQTFVYTGVRRSELRKRALEITVWDYARYEANDFLGEAVLELAVCLLDDEPEWHSLTAHGEHRHVRHYQDSDDVLDHHLSPPSTTSRLSDSDTSECDITDCDVSREQRRTADGASISSIGSSSR</sequence>
<dbReference type="CDD" id="cd06714">
    <property type="entry name" value="PDZ_RIM-like"/>
    <property type="match status" value="1"/>
</dbReference>
<evidence type="ECO:0000256" key="2">
    <source>
        <dbReference type="ARBA" id="ARBA00034103"/>
    </source>
</evidence>
<evidence type="ECO:0000313" key="7">
    <source>
        <dbReference type="Proteomes" id="UP000036403"/>
    </source>
</evidence>
<evidence type="ECO:0000256" key="3">
    <source>
        <dbReference type="SAM" id="MobiDB-lite"/>
    </source>
</evidence>
<evidence type="ECO:0000313" key="6">
    <source>
        <dbReference type="EMBL" id="KMQ94171.1"/>
    </source>
</evidence>
<dbReference type="Pfam" id="PF00168">
    <property type="entry name" value="C2"/>
    <property type="match status" value="1"/>
</dbReference>
<dbReference type="InterPro" id="IPR000008">
    <property type="entry name" value="C2_dom"/>
</dbReference>
<feature type="domain" description="PDZ" evidence="5">
    <location>
        <begin position="1"/>
        <end position="91"/>
    </location>
</feature>
<dbReference type="Gene3D" id="2.60.40.150">
    <property type="entry name" value="C2 domain"/>
    <property type="match status" value="1"/>
</dbReference>
<organism evidence="6 7">
    <name type="scientific">Lasius niger</name>
    <name type="common">Black garden ant</name>
    <dbReference type="NCBI Taxonomy" id="67767"/>
    <lineage>
        <taxon>Eukaryota</taxon>
        <taxon>Metazoa</taxon>
        <taxon>Ecdysozoa</taxon>
        <taxon>Arthropoda</taxon>
        <taxon>Hexapoda</taxon>
        <taxon>Insecta</taxon>
        <taxon>Pterygota</taxon>
        <taxon>Neoptera</taxon>
        <taxon>Endopterygota</taxon>
        <taxon>Hymenoptera</taxon>
        <taxon>Apocrita</taxon>
        <taxon>Aculeata</taxon>
        <taxon>Formicoidea</taxon>
        <taxon>Formicidae</taxon>
        <taxon>Formicinae</taxon>
        <taxon>Lasius</taxon>
        <taxon>Lasius</taxon>
    </lineage>
</organism>
<reference evidence="6 7" key="1">
    <citation type="submission" date="2015-04" db="EMBL/GenBank/DDBJ databases">
        <title>Lasius niger genome sequencing.</title>
        <authorList>
            <person name="Konorov E.A."/>
            <person name="Nikitin M.A."/>
            <person name="Kirill M.V."/>
            <person name="Chang P."/>
        </authorList>
    </citation>
    <scope>NUCLEOTIDE SEQUENCE [LARGE SCALE GENOMIC DNA]</scope>
    <source>
        <tissue evidence="6">Whole</tissue>
    </source>
</reference>
<keyword evidence="1" id="KW-0770">Synapse</keyword>
<evidence type="ECO:0000259" key="5">
    <source>
        <dbReference type="PROSITE" id="PS50106"/>
    </source>
</evidence>
<dbReference type="GO" id="GO:0044325">
    <property type="term" value="F:transmembrane transporter binding"/>
    <property type="evidence" value="ECO:0007669"/>
    <property type="project" value="TreeGrafter"/>
</dbReference>
<dbReference type="EMBL" id="LBMM01002926">
    <property type="protein sequence ID" value="KMQ94171.1"/>
    <property type="molecule type" value="Genomic_DNA"/>
</dbReference>
<dbReference type="STRING" id="67767.A0A0J7KV51"/>
<feature type="region of interest" description="Disordered" evidence="3">
    <location>
        <begin position="321"/>
        <end position="340"/>
    </location>
</feature>
<dbReference type="CDD" id="cd04031">
    <property type="entry name" value="C2A_RIM1alpha"/>
    <property type="match status" value="1"/>
</dbReference>
<dbReference type="PROSITE" id="PS50004">
    <property type="entry name" value="C2"/>
    <property type="match status" value="1"/>
</dbReference>
<comment type="subcellular location">
    <subcellularLocation>
        <location evidence="2">Synapse</location>
    </subcellularLocation>
</comment>
<feature type="domain" description="C2" evidence="4">
    <location>
        <begin position="177"/>
        <end position="302"/>
    </location>
</feature>
<dbReference type="GO" id="GO:0031267">
    <property type="term" value="F:small GTPase binding"/>
    <property type="evidence" value="ECO:0007669"/>
    <property type="project" value="InterPro"/>
</dbReference>
<dbReference type="InterPro" id="IPR039032">
    <property type="entry name" value="Rim-like"/>
</dbReference>
<dbReference type="InterPro" id="IPR036034">
    <property type="entry name" value="PDZ_sf"/>
</dbReference>
<dbReference type="SUPFAM" id="SSF49562">
    <property type="entry name" value="C2 domain (Calcium/lipid-binding domain, CaLB)"/>
    <property type="match status" value="1"/>
</dbReference>
<dbReference type="PaxDb" id="67767-A0A0J7KV51"/>
<evidence type="ECO:0000256" key="1">
    <source>
        <dbReference type="ARBA" id="ARBA00023018"/>
    </source>
</evidence>
<dbReference type="GO" id="GO:0042734">
    <property type="term" value="C:presynaptic membrane"/>
    <property type="evidence" value="ECO:0007669"/>
    <property type="project" value="TreeGrafter"/>
</dbReference>
<dbReference type="GO" id="GO:0050806">
    <property type="term" value="P:positive regulation of synaptic transmission"/>
    <property type="evidence" value="ECO:0007669"/>
    <property type="project" value="TreeGrafter"/>
</dbReference>
<dbReference type="InterPro" id="IPR035892">
    <property type="entry name" value="C2_domain_sf"/>
</dbReference>
<dbReference type="PANTHER" id="PTHR12157">
    <property type="entry name" value="REGULATING SYNAPTIC MEMBRANE EXOCYTOSIS PROTEIN"/>
    <property type="match status" value="1"/>
</dbReference>
<dbReference type="InterPro" id="IPR001478">
    <property type="entry name" value="PDZ"/>
</dbReference>
<dbReference type="GO" id="GO:0042391">
    <property type="term" value="P:regulation of membrane potential"/>
    <property type="evidence" value="ECO:0007669"/>
    <property type="project" value="TreeGrafter"/>
</dbReference>
<proteinExistence type="predicted"/>